<evidence type="ECO:0000256" key="1">
    <source>
        <dbReference type="ARBA" id="ARBA00022729"/>
    </source>
</evidence>
<evidence type="ECO:0000259" key="4">
    <source>
        <dbReference type="Pfam" id="PF18962"/>
    </source>
</evidence>
<proteinExistence type="predicted"/>
<dbReference type="EMBL" id="SNRX01000005">
    <property type="protein sequence ID" value="KAA6302761.1"/>
    <property type="molecule type" value="Genomic_DNA"/>
</dbReference>
<dbReference type="Gene3D" id="1.50.10.100">
    <property type="entry name" value="Chondroitin AC/alginate lyase"/>
    <property type="match status" value="1"/>
</dbReference>
<dbReference type="Pfam" id="PF05426">
    <property type="entry name" value="Alginate_lyase"/>
    <property type="match status" value="1"/>
</dbReference>
<accession>A0A5M8P2W7</accession>
<gene>
    <name evidence="5" type="ORF">EZS26_000931</name>
</gene>
<keyword evidence="2" id="KW-0456">Lyase</keyword>
<dbReference type="GO" id="GO:0042597">
    <property type="term" value="C:periplasmic space"/>
    <property type="evidence" value="ECO:0007669"/>
    <property type="project" value="InterPro"/>
</dbReference>
<dbReference type="InterPro" id="IPR035992">
    <property type="entry name" value="Ricin_B-like_lectins"/>
</dbReference>
<name>A0A5M8P2W7_9BACT</name>
<evidence type="ECO:0000259" key="3">
    <source>
        <dbReference type="Pfam" id="PF05426"/>
    </source>
</evidence>
<protein>
    <recommendedName>
        <fullName evidence="7">T9SS C-terminal target domain-containing protein</fullName>
    </recommendedName>
</protein>
<keyword evidence="1" id="KW-0732">Signal</keyword>
<organism evidence="5 6">
    <name type="scientific">Candidatus Ordinivivax streblomastigis</name>
    <dbReference type="NCBI Taxonomy" id="2540710"/>
    <lineage>
        <taxon>Bacteria</taxon>
        <taxon>Pseudomonadati</taxon>
        <taxon>Bacteroidota</taxon>
        <taxon>Bacteroidia</taxon>
        <taxon>Bacteroidales</taxon>
        <taxon>Candidatus Ordinivivax</taxon>
    </lineage>
</organism>
<dbReference type="Proteomes" id="UP000324575">
    <property type="component" value="Unassembled WGS sequence"/>
</dbReference>
<dbReference type="InterPro" id="IPR008929">
    <property type="entry name" value="Chondroitin_lyas"/>
</dbReference>
<dbReference type="Pfam" id="PF18962">
    <property type="entry name" value="Por_Secre_tail"/>
    <property type="match status" value="1"/>
</dbReference>
<evidence type="ECO:0000313" key="6">
    <source>
        <dbReference type="Proteomes" id="UP000324575"/>
    </source>
</evidence>
<dbReference type="InterPro" id="IPR008397">
    <property type="entry name" value="Alginate_lyase_dom"/>
</dbReference>
<evidence type="ECO:0008006" key="7">
    <source>
        <dbReference type="Google" id="ProtNLM"/>
    </source>
</evidence>
<comment type="caution">
    <text evidence="5">The sequence shown here is derived from an EMBL/GenBank/DDBJ whole genome shotgun (WGS) entry which is preliminary data.</text>
</comment>
<dbReference type="SUPFAM" id="SSF50370">
    <property type="entry name" value="Ricin B-like lectins"/>
    <property type="match status" value="1"/>
</dbReference>
<evidence type="ECO:0000256" key="2">
    <source>
        <dbReference type="ARBA" id="ARBA00023239"/>
    </source>
</evidence>
<sequence>MKKHLLCLISLFILTCSGIKSQSFIHPGGLHTQADFDRVKTQLAANETAVVQAYNNLKANAYSASNVITYPVETIIRGGGSGENYINAARGAAMAYQNALRWKISGDAVHAERAITILNSWAKICKQVTGDTNQSLASGLYGYQFANAAELMRDYTGWKQADFKAFQEWMLYIWYPRCVDFLKRRHDTNAGHYWSNWGLCNVLAVMSIGILCDDVFIYNQGLDYYRYDLVGTFTDNRTPPIDNNGYNEFLGNLVPVLHADSRGPLGYLGQMQESGRDQGHALMALGLAIDICQVGYNQGDDLFAHMDNRIAAGIEYVACYNSGVNNVPWWDYWYHDVRTSYENSWKQTANNDGGRGAFRPYWDRVIGHYEGIKGISMTYSHTMKNKESIDNGGGNYGQTSGGFDHLGFSTLMCTRPVVTPTQVPTPLSPVIIRNNVEYARASYSGVTVGSTLKLLAKLPADVTNTGNWKWDTGETTQELTVTANNSALYHVTYTNANNVKSTQMFSIAVSGDCKPDLVTPSITYNGVTVNDTVISIMPQTPFRLTANSPNERWGKYKWSNGATANSITVSTLSTDRIYSVTFTNQGGKETTINFHISISVISPSLKIDGGNTQNTNKAFITAGQSVELLPIVQAGAESGTWTWSNGSTQRSLLLEFIQETEHHTVTYSYNSAVYTLNYDIYVTIPNKPMSNGNYFIKNAADATYLTNDGSMTPSFSVFSETHPESQRWTITKDGTRYKIASMLDNRFLNEYAAFTTNAYYQAWNTYTFHGLDGADLYAIQNGGSSAADYWAISGSVISGHGSTTLNAYPFEIISYQLPNGIAETIQQETHIYPNPVNDFLTINIAGNTGGKFVLYSIDGRKMYTIICVTGKNHLNIGNFTKGMYVGVLELNGKTEQFKILKK</sequence>
<feature type="domain" description="Alginate lyase" evidence="3">
    <location>
        <begin position="87"/>
        <end position="227"/>
    </location>
</feature>
<evidence type="ECO:0000313" key="5">
    <source>
        <dbReference type="EMBL" id="KAA6302761.1"/>
    </source>
</evidence>
<dbReference type="GO" id="GO:0016829">
    <property type="term" value="F:lyase activity"/>
    <property type="evidence" value="ECO:0007669"/>
    <property type="project" value="UniProtKB-KW"/>
</dbReference>
<dbReference type="InterPro" id="IPR026444">
    <property type="entry name" value="Secre_tail"/>
</dbReference>
<dbReference type="SUPFAM" id="SSF48230">
    <property type="entry name" value="Chondroitin AC/alginate lyase"/>
    <property type="match status" value="1"/>
</dbReference>
<dbReference type="AlphaFoldDB" id="A0A5M8P2W7"/>
<feature type="domain" description="Secretion system C-terminal sorting" evidence="4">
    <location>
        <begin position="831"/>
        <end position="894"/>
    </location>
</feature>
<dbReference type="NCBIfam" id="TIGR04183">
    <property type="entry name" value="Por_Secre_tail"/>
    <property type="match status" value="1"/>
</dbReference>
<reference evidence="5 6" key="1">
    <citation type="submission" date="2019-03" db="EMBL/GenBank/DDBJ databases">
        <title>Single cell metagenomics reveals metabolic interactions within the superorganism composed of flagellate Streblomastix strix and complex community of Bacteroidetes bacteria on its surface.</title>
        <authorList>
            <person name="Treitli S.C."/>
            <person name="Kolisko M."/>
            <person name="Husnik F."/>
            <person name="Keeling P."/>
            <person name="Hampl V."/>
        </authorList>
    </citation>
    <scope>NUCLEOTIDE SEQUENCE [LARGE SCALE GENOMIC DNA]</scope>
    <source>
        <strain evidence="5">St1</strain>
    </source>
</reference>